<organism evidence="1 2">
    <name type="scientific">Klebsiella oxytoca</name>
    <dbReference type="NCBI Taxonomy" id="571"/>
    <lineage>
        <taxon>Bacteria</taxon>
        <taxon>Pseudomonadati</taxon>
        <taxon>Pseudomonadota</taxon>
        <taxon>Gammaproteobacteria</taxon>
        <taxon>Enterobacterales</taxon>
        <taxon>Enterobacteriaceae</taxon>
        <taxon>Klebsiella/Raoultella group</taxon>
        <taxon>Klebsiella</taxon>
    </lineage>
</organism>
<gene>
    <name evidence="1" type="ORF">J7S78_14070</name>
</gene>
<proteinExistence type="predicted"/>
<evidence type="ECO:0000313" key="2">
    <source>
        <dbReference type="Proteomes" id="UP000673434"/>
    </source>
</evidence>
<dbReference type="RefSeq" id="WP_210846322.1">
    <property type="nucleotide sequence ID" value="NZ_JAGKON010000013.1"/>
</dbReference>
<sequence>MRTNNNAQAEAVHREIERSLNAGMSQVTIKKLTEILKDIGYRFDRSMDTCSQAQIITGDGAGDTYPTLVLYPIQDDGVSAFHYQARRDANYQKLKKIRNNLFAVFNNRIVVI</sequence>
<name>A0AAP2BJE6_KLEOX</name>
<accession>A0AAP2BJE6</accession>
<dbReference type="EMBL" id="JAGKON010000013">
    <property type="protein sequence ID" value="MBQ0600921.1"/>
    <property type="molecule type" value="Genomic_DNA"/>
</dbReference>
<protein>
    <submittedName>
        <fullName evidence="1">Uncharacterized protein</fullName>
    </submittedName>
</protein>
<dbReference type="Proteomes" id="UP000673434">
    <property type="component" value="Unassembled WGS sequence"/>
</dbReference>
<evidence type="ECO:0000313" key="1">
    <source>
        <dbReference type="EMBL" id="MBQ0600921.1"/>
    </source>
</evidence>
<comment type="caution">
    <text evidence="1">The sequence shown here is derived from an EMBL/GenBank/DDBJ whole genome shotgun (WGS) entry which is preliminary data.</text>
</comment>
<dbReference type="AlphaFoldDB" id="A0AAP2BJE6"/>
<reference evidence="1 2" key="1">
    <citation type="submission" date="2021-03" db="EMBL/GenBank/DDBJ databases">
        <authorList>
            <person name="Stanton E."/>
        </authorList>
    </citation>
    <scope>NUCLEOTIDE SEQUENCE [LARGE SCALE GENOMIC DNA]</scope>
    <source>
        <strain evidence="1 2">2020EL-00037</strain>
    </source>
</reference>
<keyword evidence="2" id="KW-1185">Reference proteome</keyword>